<keyword evidence="5 7" id="KW-1133">Transmembrane helix</keyword>
<evidence type="ECO:0000256" key="6">
    <source>
        <dbReference type="ARBA" id="ARBA00023136"/>
    </source>
</evidence>
<dbReference type="PANTHER" id="PTHR31376">
    <property type="entry name" value="OS09G0467300 PROTEIN-RELATED"/>
    <property type="match status" value="1"/>
</dbReference>
<feature type="transmembrane region" description="Helical" evidence="7">
    <location>
        <begin position="86"/>
        <end position="110"/>
    </location>
</feature>
<evidence type="ECO:0000256" key="4">
    <source>
        <dbReference type="ARBA" id="ARBA00022692"/>
    </source>
</evidence>
<feature type="transmembrane region" description="Helical" evidence="7">
    <location>
        <begin position="157"/>
        <end position="177"/>
    </location>
</feature>
<dbReference type="GO" id="GO:0005345">
    <property type="term" value="F:purine nucleobase transmembrane transporter activity"/>
    <property type="evidence" value="ECO:0007669"/>
    <property type="project" value="UniProtKB-UniRule"/>
</dbReference>
<dbReference type="EMBL" id="SDRB02011087">
    <property type="protein sequence ID" value="THG02931.1"/>
    <property type="molecule type" value="Genomic_DNA"/>
</dbReference>
<keyword evidence="10" id="KW-1185">Reference proteome</keyword>
<dbReference type="GO" id="GO:0015211">
    <property type="term" value="F:purine nucleoside transmembrane transporter activity"/>
    <property type="evidence" value="ECO:0007669"/>
    <property type="project" value="UniProtKB-UniRule"/>
</dbReference>
<accession>A0A4S4DJ93</accession>
<keyword evidence="3 7" id="KW-0813">Transport</keyword>
<comment type="similarity">
    <text evidence="2 7">Belongs to the purine permeases (TC 2.A.7.14) family.</text>
</comment>
<feature type="transmembrane region" description="Helical" evidence="7">
    <location>
        <begin position="189"/>
        <end position="206"/>
    </location>
</feature>
<gene>
    <name evidence="9" type="ORF">TEA_013831</name>
</gene>
<organism evidence="9 10">
    <name type="scientific">Camellia sinensis var. sinensis</name>
    <name type="common">China tea</name>
    <dbReference type="NCBI Taxonomy" id="542762"/>
    <lineage>
        <taxon>Eukaryota</taxon>
        <taxon>Viridiplantae</taxon>
        <taxon>Streptophyta</taxon>
        <taxon>Embryophyta</taxon>
        <taxon>Tracheophyta</taxon>
        <taxon>Spermatophyta</taxon>
        <taxon>Magnoliopsida</taxon>
        <taxon>eudicotyledons</taxon>
        <taxon>Gunneridae</taxon>
        <taxon>Pentapetalae</taxon>
        <taxon>asterids</taxon>
        <taxon>Ericales</taxon>
        <taxon>Theaceae</taxon>
        <taxon>Camellia</taxon>
    </lineage>
</organism>
<feature type="transmembrane region" description="Helical" evidence="7">
    <location>
        <begin position="245"/>
        <end position="263"/>
    </location>
</feature>
<evidence type="ECO:0000313" key="9">
    <source>
        <dbReference type="EMBL" id="THG02931.1"/>
    </source>
</evidence>
<dbReference type="PANTHER" id="PTHR31376:SF3">
    <property type="entry name" value="PURINE PERMEASE 4-RELATED"/>
    <property type="match status" value="1"/>
</dbReference>
<comment type="caution">
    <text evidence="9">The sequence shown here is derived from an EMBL/GenBank/DDBJ whole genome shotgun (WGS) entry which is preliminary data.</text>
</comment>
<sequence>MEVSTQEVPPPPPQKNSTTYHDHRRHHPPPLNHEQRILVQQGSERFVMILNNNNINEEQEQRKQQKNTTTSTAAAAVKSRSKGYMLLLGINYMLLFVGSVSASLLSKFYFNHKGSSRWVSTWVQSAGFPLLLPIVYLPYYLFKCTNRRPFSAFSPPLFAYSITVGLLLGINNLLFSWGNSYLPVSTSSLLLSSQLAFTLILSVIIVKTKVTFQNLNCVVLLTLSSVLLAMGSSHDRPPGLTQAKYFVGFFSTIGAGLLFALYLPLMEMIYKKVDCYAMVVEMQVVMEIAATVLATVGMAVDGGFSDMRRESRKIFDLGPTAYWWTLVSNVVTWQLCFMGTAGMVFLTTSVTGGICMTALMAINVVAGVVVYGDELGGVKVVSTVICGWGFCSYVYGMHVKMNSDRKKVKVVVNDNDNDNDGRDHQLVMTSGV</sequence>
<feature type="transmembrane region" description="Helical" evidence="7">
    <location>
        <begin position="275"/>
        <end position="300"/>
    </location>
</feature>
<comment type="subcellular location">
    <subcellularLocation>
        <location evidence="1 7">Membrane</location>
        <topology evidence="1 7">Multi-pass membrane protein</topology>
    </subcellularLocation>
</comment>
<dbReference type="Pfam" id="PF16913">
    <property type="entry name" value="PUNUT"/>
    <property type="match status" value="1"/>
</dbReference>
<evidence type="ECO:0000313" key="10">
    <source>
        <dbReference type="Proteomes" id="UP000306102"/>
    </source>
</evidence>
<feature type="transmembrane region" description="Helical" evidence="7">
    <location>
        <begin position="215"/>
        <end position="233"/>
    </location>
</feature>
<evidence type="ECO:0000256" key="3">
    <source>
        <dbReference type="ARBA" id="ARBA00022448"/>
    </source>
</evidence>
<evidence type="ECO:0000256" key="5">
    <source>
        <dbReference type="ARBA" id="ARBA00022989"/>
    </source>
</evidence>
<feature type="transmembrane region" description="Helical" evidence="7">
    <location>
        <begin position="378"/>
        <end position="396"/>
    </location>
</feature>
<proteinExistence type="inferred from homology"/>
<dbReference type="InterPro" id="IPR037185">
    <property type="entry name" value="EmrE-like"/>
</dbReference>
<evidence type="ECO:0000256" key="8">
    <source>
        <dbReference type="SAM" id="MobiDB-lite"/>
    </source>
</evidence>
<evidence type="ECO:0000256" key="2">
    <source>
        <dbReference type="ARBA" id="ARBA00006213"/>
    </source>
</evidence>
<evidence type="ECO:0000256" key="7">
    <source>
        <dbReference type="RuleBase" id="RU368015"/>
    </source>
</evidence>
<dbReference type="GO" id="GO:0016020">
    <property type="term" value="C:membrane"/>
    <property type="evidence" value="ECO:0007669"/>
    <property type="project" value="UniProtKB-SubCell"/>
</dbReference>
<feature type="transmembrane region" description="Helical" evidence="7">
    <location>
        <begin position="353"/>
        <end position="372"/>
    </location>
</feature>
<evidence type="ECO:0000256" key="1">
    <source>
        <dbReference type="ARBA" id="ARBA00004141"/>
    </source>
</evidence>
<feature type="region of interest" description="Disordered" evidence="8">
    <location>
        <begin position="1"/>
        <end position="30"/>
    </location>
</feature>
<keyword evidence="4 7" id="KW-0812">Transmembrane</keyword>
<feature type="transmembrane region" description="Helical" evidence="7">
    <location>
        <begin position="122"/>
        <end position="142"/>
    </location>
</feature>
<reference evidence="9 10" key="1">
    <citation type="journal article" date="2018" name="Proc. Natl. Acad. Sci. U.S.A.">
        <title>Draft genome sequence of Camellia sinensis var. sinensis provides insights into the evolution of the tea genome and tea quality.</title>
        <authorList>
            <person name="Wei C."/>
            <person name="Yang H."/>
            <person name="Wang S."/>
            <person name="Zhao J."/>
            <person name="Liu C."/>
            <person name="Gao L."/>
            <person name="Xia E."/>
            <person name="Lu Y."/>
            <person name="Tai Y."/>
            <person name="She G."/>
            <person name="Sun J."/>
            <person name="Cao H."/>
            <person name="Tong W."/>
            <person name="Gao Q."/>
            <person name="Li Y."/>
            <person name="Deng W."/>
            <person name="Jiang X."/>
            <person name="Wang W."/>
            <person name="Chen Q."/>
            <person name="Zhang S."/>
            <person name="Li H."/>
            <person name="Wu J."/>
            <person name="Wang P."/>
            <person name="Li P."/>
            <person name="Shi C."/>
            <person name="Zheng F."/>
            <person name="Jian J."/>
            <person name="Huang B."/>
            <person name="Shan D."/>
            <person name="Shi M."/>
            <person name="Fang C."/>
            <person name="Yue Y."/>
            <person name="Li F."/>
            <person name="Li D."/>
            <person name="Wei S."/>
            <person name="Han B."/>
            <person name="Jiang C."/>
            <person name="Yin Y."/>
            <person name="Xia T."/>
            <person name="Zhang Z."/>
            <person name="Bennetzen J.L."/>
            <person name="Zhao S."/>
            <person name="Wan X."/>
        </authorList>
    </citation>
    <scope>NUCLEOTIDE SEQUENCE [LARGE SCALE GENOMIC DNA]</scope>
    <source>
        <strain evidence="10">cv. Shuchazao</strain>
        <tissue evidence="9">Leaf</tissue>
    </source>
</reference>
<feature type="transmembrane region" description="Helical" evidence="7">
    <location>
        <begin position="320"/>
        <end position="346"/>
    </location>
</feature>
<name>A0A4S4DJ93_CAMSN</name>
<dbReference type="Proteomes" id="UP000306102">
    <property type="component" value="Unassembled WGS sequence"/>
</dbReference>
<dbReference type="AlphaFoldDB" id="A0A4S4DJ93"/>
<dbReference type="InterPro" id="IPR030182">
    <property type="entry name" value="PUP_plant"/>
</dbReference>
<dbReference type="SUPFAM" id="SSF103481">
    <property type="entry name" value="Multidrug resistance efflux transporter EmrE"/>
    <property type="match status" value="1"/>
</dbReference>
<protein>
    <recommendedName>
        <fullName evidence="7">Probable purine permease</fullName>
    </recommendedName>
</protein>
<keyword evidence="6 7" id="KW-0472">Membrane</keyword>